<dbReference type="OrthoDB" id="3422781at2"/>
<proteinExistence type="predicted"/>
<comment type="caution">
    <text evidence="2">The sequence shown here is derived from an EMBL/GenBank/DDBJ whole genome shotgun (WGS) entry which is preliminary data.</text>
</comment>
<gene>
    <name evidence="2" type="ORF">C4K88_16330</name>
</gene>
<sequence length="400" mass="42865">MTTAPVALEGSTDTRFSALREAFSDAFHGRPRMGAALAVHYQGELVVDLWGGVADTRTAAPWSRDTSSVIFSCTKGIMSILVARLVEAGRLDYDTPLKDIWSEFAARGKGNITVGDALAHRAGVSAPRRSVNLEEALDWPTMTTLLATQDPLWEPGSGYVYHALTHGWITGEIIRRVTGFMPGEYLAHSLADPLGADIHLGLPEHLQADVAHLEAGPSLISLVQAQREATRGDEPDWAAQAMTLGDAFPQELVSPDEGFNRSDVRAGQFAGAGALATARGLSAAWSSAVVDSVETQRLDPAVLRRATQARSEGAPVFAVPGPWPRWGAGFQLDSEARRYVTERGFGHDGAGGQVAFAEPNLGLSMAFITNWMEAGEDQRATRIIDALRDIVTRQASRPGG</sequence>
<protein>
    <submittedName>
        <fullName evidence="2">Carboxylesterase</fullName>
    </submittedName>
</protein>
<dbReference type="SUPFAM" id="SSF56601">
    <property type="entry name" value="beta-lactamase/transpeptidase-like"/>
    <property type="match status" value="1"/>
</dbReference>
<accession>A0A2S5ITY6</accession>
<feature type="domain" description="Beta-lactamase-related" evidence="1">
    <location>
        <begin position="30"/>
        <end position="384"/>
    </location>
</feature>
<name>A0A2S5ITY6_9MICC</name>
<dbReference type="InterPro" id="IPR012338">
    <property type="entry name" value="Beta-lactam/transpept-like"/>
</dbReference>
<dbReference type="Gene3D" id="3.40.710.10">
    <property type="entry name" value="DD-peptidase/beta-lactamase superfamily"/>
    <property type="match status" value="1"/>
</dbReference>
<reference evidence="2 3" key="1">
    <citation type="journal article" date="2014" name="Int. J. Syst. Evol. Microbiol.">
        <title>Arthrobacter pityocampae sp. nov., isolated from Thaumetopoea pityocampa (Lep., Thaumetopoeidae).</title>
        <authorList>
            <person name="Ince I.A."/>
            <person name="Demirbag Z."/>
            <person name="Kati H."/>
        </authorList>
    </citation>
    <scope>NUCLEOTIDE SEQUENCE [LARGE SCALE GENOMIC DNA]</scope>
    <source>
        <strain evidence="2 3">Tp2</strain>
    </source>
</reference>
<keyword evidence="3" id="KW-1185">Reference proteome</keyword>
<dbReference type="PANTHER" id="PTHR43319">
    <property type="entry name" value="BETA-LACTAMASE-RELATED"/>
    <property type="match status" value="1"/>
</dbReference>
<dbReference type="AlphaFoldDB" id="A0A2S5ITY6"/>
<evidence type="ECO:0000313" key="3">
    <source>
        <dbReference type="Proteomes" id="UP000239297"/>
    </source>
</evidence>
<dbReference type="PANTHER" id="PTHR43319:SF3">
    <property type="entry name" value="BETA-LACTAMASE-RELATED DOMAIN-CONTAINING PROTEIN"/>
    <property type="match status" value="1"/>
</dbReference>
<evidence type="ECO:0000313" key="2">
    <source>
        <dbReference type="EMBL" id="PPB48019.1"/>
    </source>
</evidence>
<dbReference type="InterPro" id="IPR001466">
    <property type="entry name" value="Beta-lactam-related"/>
</dbReference>
<dbReference type="InterPro" id="IPR052907">
    <property type="entry name" value="Beta-lactamase/esterase"/>
</dbReference>
<dbReference type="Proteomes" id="UP000239297">
    <property type="component" value="Unassembled WGS sequence"/>
</dbReference>
<evidence type="ECO:0000259" key="1">
    <source>
        <dbReference type="Pfam" id="PF00144"/>
    </source>
</evidence>
<dbReference type="RefSeq" id="WP_104122713.1">
    <property type="nucleotide sequence ID" value="NZ_PRKW01000007.1"/>
</dbReference>
<organism evidence="2 3">
    <name type="scientific">Arthrobacter pityocampae</name>
    <dbReference type="NCBI Taxonomy" id="547334"/>
    <lineage>
        <taxon>Bacteria</taxon>
        <taxon>Bacillati</taxon>
        <taxon>Actinomycetota</taxon>
        <taxon>Actinomycetes</taxon>
        <taxon>Micrococcales</taxon>
        <taxon>Micrococcaceae</taxon>
        <taxon>Arthrobacter</taxon>
    </lineage>
</organism>
<dbReference type="Pfam" id="PF00144">
    <property type="entry name" value="Beta-lactamase"/>
    <property type="match status" value="1"/>
</dbReference>
<dbReference type="EMBL" id="PRKW01000007">
    <property type="protein sequence ID" value="PPB48019.1"/>
    <property type="molecule type" value="Genomic_DNA"/>
</dbReference>